<feature type="compositionally biased region" description="Basic and acidic residues" evidence="1">
    <location>
        <begin position="201"/>
        <end position="211"/>
    </location>
</feature>
<sequence length="366" mass="40910">MAKYTIISDIEASILNILRDKLVPMPIDSSESIGICEPSERGDYIVGIHSYDMKEIKSSDEPKTVLPDGNLKDPPMSIELYYMVSVNSKAELEAKAKEEAIIIGKIMQIFKDNPVIPKNYILNSGNEEIGDIAVTSLTLSTEEKAKIWAMFDDAHKISAFYMIGPVLIDSENITIRVPRVRDLFINSSQYVPEKEIKFETKITEEDIKAEEGGDEEESEEGTEEEGEDEEGTNEDSEEEGEESTEEGEDSDDENADTDAETEEDSESTEAGSEESTEESSDENTEEDTEENSESDKEEGSEDAEASSESIAEKDNNQSDESTDEDIEEDFENEEKEVSEDENIKENFKNDSEESSEEIETSSKDDT</sequence>
<feature type="compositionally biased region" description="Acidic residues" evidence="1">
    <location>
        <begin position="320"/>
        <end position="340"/>
    </location>
</feature>
<feature type="domain" description="Pvc16 N-terminal" evidence="2">
    <location>
        <begin position="46"/>
        <end position="181"/>
    </location>
</feature>
<feature type="compositionally biased region" description="Basic and acidic residues" evidence="1">
    <location>
        <begin position="341"/>
        <end position="351"/>
    </location>
</feature>
<reference evidence="3" key="1">
    <citation type="journal article" date="2023" name="ISME J.">
        <title>Emergence of putative energy parasites within Clostridia revealed by genome analysis of a novel endosymbiotic clade.</title>
        <authorList>
            <person name="Takahashi K."/>
            <person name="Kuwahara H."/>
            <person name="Horikawa Y."/>
            <person name="Izawa K."/>
            <person name="Kato D."/>
            <person name="Inagaki T."/>
            <person name="Yuki M."/>
            <person name="Ohkuma M."/>
            <person name="Hongoh Y."/>
        </authorList>
    </citation>
    <scope>NUCLEOTIDE SEQUENCE</scope>
    <source>
        <strain evidence="3">RsTa-C01</strain>
    </source>
</reference>
<dbReference type="Proteomes" id="UP001335720">
    <property type="component" value="Chromosome"/>
</dbReference>
<evidence type="ECO:0000256" key="1">
    <source>
        <dbReference type="SAM" id="MobiDB-lite"/>
    </source>
</evidence>
<organism evidence="3">
    <name type="scientific">Candidatus Paraimprobicoccus trichonymphae</name>
    <dbReference type="NCBI Taxonomy" id="3033793"/>
    <lineage>
        <taxon>Bacteria</taxon>
        <taxon>Bacillati</taxon>
        <taxon>Bacillota</taxon>
        <taxon>Clostridia</taxon>
        <taxon>Candidatus Paraimprobicoccus</taxon>
    </lineage>
</organism>
<gene>
    <name evidence="3" type="ORF">RsTaC01_0734</name>
</gene>
<feature type="region of interest" description="Disordered" evidence="1">
    <location>
        <begin position="201"/>
        <end position="366"/>
    </location>
</feature>
<dbReference type="EMBL" id="AP027925">
    <property type="protein sequence ID" value="BED92841.1"/>
    <property type="molecule type" value="Genomic_DNA"/>
</dbReference>
<protein>
    <submittedName>
        <fullName evidence="3">DUF4255 domain-containing protein</fullName>
    </submittedName>
</protein>
<accession>A0AA48HZX7</accession>
<dbReference type="AlphaFoldDB" id="A0AA48HZX7"/>
<dbReference type="KEGG" id="ptrh:RsTaC01_0734"/>
<proteinExistence type="predicted"/>
<evidence type="ECO:0000313" key="3">
    <source>
        <dbReference type="EMBL" id="BED92841.1"/>
    </source>
</evidence>
<dbReference type="Pfam" id="PF14065">
    <property type="entry name" value="Pvc16_N"/>
    <property type="match status" value="1"/>
</dbReference>
<feature type="compositionally biased region" description="Acidic residues" evidence="1">
    <location>
        <begin position="212"/>
        <end position="305"/>
    </location>
</feature>
<name>A0AA48HZX7_9FIRM</name>
<dbReference type="InterPro" id="IPR025351">
    <property type="entry name" value="Pvc16_N"/>
</dbReference>
<evidence type="ECO:0000259" key="2">
    <source>
        <dbReference type="Pfam" id="PF14065"/>
    </source>
</evidence>